<dbReference type="Pfam" id="PF13843">
    <property type="entry name" value="DDE_Tnp_1_7"/>
    <property type="match status" value="2"/>
</dbReference>
<feature type="region of interest" description="Disordered" evidence="1">
    <location>
        <begin position="276"/>
        <end position="323"/>
    </location>
</feature>
<dbReference type="SUPFAM" id="SSF68906">
    <property type="entry name" value="SAP domain"/>
    <property type="match status" value="1"/>
</dbReference>
<feature type="compositionally biased region" description="Polar residues" evidence="1">
    <location>
        <begin position="495"/>
        <end position="505"/>
    </location>
</feature>
<dbReference type="Pfam" id="PF02037">
    <property type="entry name" value="SAP"/>
    <property type="match status" value="1"/>
</dbReference>
<feature type="compositionally biased region" description="Basic and acidic residues" evidence="1">
    <location>
        <begin position="117"/>
        <end position="153"/>
    </location>
</feature>
<feature type="compositionally biased region" description="Basic and acidic residues" evidence="1">
    <location>
        <begin position="99"/>
        <end position="109"/>
    </location>
</feature>
<protein>
    <recommendedName>
        <fullName evidence="2">SAP domain-containing protein</fullName>
    </recommendedName>
</protein>
<feature type="compositionally biased region" description="Acidic residues" evidence="1">
    <location>
        <begin position="293"/>
        <end position="305"/>
    </location>
</feature>
<evidence type="ECO:0000313" key="3">
    <source>
        <dbReference type="EMBL" id="JAI63996.1"/>
    </source>
</evidence>
<name>A0A0P4WIX9_SCYOL</name>
<dbReference type="InterPro" id="IPR029526">
    <property type="entry name" value="PGBD"/>
</dbReference>
<dbReference type="PANTHER" id="PTHR46599">
    <property type="entry name" value="PIGGYBAC TRANSPOSABLE ELEMENT-DERIVED PROTEIN 4"/>
    <property type="match status" value="1"/>
</dbReference>
<feature type="domain" description="SAP" evidence="2">
    <location>
        <begin position="7"/>
        <end position="41"/>
    </location>
</feature>
<dbReference type="EMBL" id="GDRN01069744">
    <property type="protein sequence ID" value="JAI63996.1"/>
    <property type="molecule type" value="Transcribed_RNA"/>
</dbReference>
<feature type="compositionally biased region" description="Basic and acidic residues" evidence="1">
    <location>
        <begin position="221"/>
        <end position="233"/>
    </location>
</feature>
<dbReference type="PROSITE" id="PS50800">
    <property type="entry name" value="SAP"/>
    <property type="match status" value="1"/>
</dbReference>
<dbReference type="InterPro" id="IPR036361">
    <property type="entry name" value="SAP_dom_sf"/>
</dbReference>
<feature type="region of interest" description="Disordered" evidence="1">
    <location>
        <begin position="475"/>
        <end position="571"/>
    </location>
</feature>
<feature type="compositionally biased region" description="Basic and acidic residues" evidence="1">
    <location>
        <begin position="183"/>
        <end position="193"/>
    </location>
</feature>
<sequence length="1087" mass="123217">MSDIMDPSKLKVAELRAELQARGLDSKGNKPVLVDRLRAALEEEAACEEGDEVAGGEEEEEVEGEEELQEEVAEPQAEVEEEHDVPVAAKEPEPQQEPEVAKRKSESPVKKTASPQKESEPSPKRPEPEPSRKEPEPVPEVKTEPEDSAKLGYEDAPMEELADKSDAGNGMDVNVKEEELEIKEEAVEVKQEVSETEESGGTSRRGEKRALSRSRSPEPAPDAKKQRPEVEEVRIEDEPEFDKTVVALDWYEMELSRFYSHTKGGRSVIAQELPYESVDEDSSDGEVLYQPNEESDTSDDSESENDVTSANRDDPQPSKRGRKERHIIWKSVEVGQKSTEVPEWKGKLPDATTIKTPLEYFKHFFDDDLLQMIVDESNLYATQERGSSLNLTVEELEQFIGTVLYSTIFHLPRTRMYWKKSSWVQQIAEVFSRNRWEEIKKYIHFNDNSNMPAPTDETRDKLFNTLPALWQHPRLAPARQPSHRSPASLSEAIGTKTQMDPSSFYSSRIEEEDSSDEDFTISNESDSSSSDSSEESDEAGDTEGDGPDEAGDTGDGADETGEADDDDDSLSASSLAPALVWGTVSPKQRSYAFTGKEELAILPHVNSVTGKPEPVHMYELFITDDILDTIVSETNIYAQQKINATPLTRRSRLCAWKPTTRNEIKKFLGIILYMGINGMPEISSYWSKNKLYAGSYISSVMTRERFEILLRCIHFRDNTDVNGPPDPIFKLRPLVTAIRDRCRTVYKPGSMFVIDESMVPFRGRTKIRHYLPGKTHKYGFKLYKVCTPSGYTWNFKIHSGSQTKRQGLNSTESLTVELCEELFDQGATLYADNYYCSLPLAEYLLDKKTYLCGTIKSTRKYLPKEVTESKLRKNEMKGQENSNGVKVFKWRDKRNVLTISTLPEHSDQLVPSGKVNRRKEEVFKPESVMAYNKAKKGVDVSDQYASYYSPLRKSKKWYRKLAFELITGLVVVNAWVLHCQYFPRAKMSQLQFREALVCSLIGDEPDNIRPGKSPGVISGKRDLHKLTEKDGPKRATRKRCRGCYEKISLSEGFKVARNKARRVSTFCFQCQDKPHLCITCFAEKHSA</sequence>
<proteinExistence type="predicted"/>
<accession>A0A0P4WIX9</accession>
<dbReference type="SMART" id="SM00513">
    <property type="entry name" value="SAP"/>
    <property type="match status" value="1"/>
</dbReference>
<dbReference type="AlphaFoldDB" id="A0A0P4WIX9"/>
<dbReference type="PANTHER" id="PTHR46599:SF3">
    <property type="entry name" value="PIGGYBAC TRANSPOSABLE ELEMENT-DERIVED PROTEIN 4"/>
    <property type="match status" value="1"/>
</dbReference>
<feature type="region of interest" description="Disordered" evidence="1">
    <location>
        <begin position="43"/>
        <end position="243"/>
    </location>
</feature>
<feature type="compositionally biased region" description="Acidic residues" evidence="1">
    <location>
        <begin position="510"/>
        <end position="519"/>
    </location>
</feature>
<feature type="compositionally biased region" description="Acidic residues" evidence="1">
    <location>
        <begin position="532"/>
        <end position="569"/>
    </location>
</feature>
<reference evidence="3" key="1">
    <citation type="submission" date="2015-09" db="EMBL/GenBank/DDBJ databases">
        <title>Scylla olivacea transcriptome.</title>
        <authorList>
            <person name="Ikhwanuddin M."/>
        </authorList>
    </citation>
    <scope>NUCLEOTIDE SEQUENCE</scope>
</reference>
<dbReference type="InterPro" id="IPR003034">
    <property type="entry name" value="SAP_dom"/>
</dbReference>
<evidence type="ECO:0000256" key="1">
    <source>
        <dbReference type="SAM" id="MobiDB-lite"/>
    </source>
</evidence>
<dbReference type="Gene3D" id="1.10.720.30">
    <property type="entry name" value="SAP domain"/>
    <property type="match status" value="1"/>
</dbReference>
<feature type="compositionally biased region" description="Acidic residues" evidence="1">
    <location>
        <begin position="43"/>
        <end position="83"/>
    </location>
</feature>
<organism evidence="3">
    <name type="scientific">Scylla olivacea</name>
    <name type="common">Orange mud crab</name>
    <name type="synonym">Cancer olivacea</name>
    <dbReference type="NCBI Taxonomy" id="85551"/>
    <lineage>
        <taxon>Eukaryota</taxon>
        <taxon>Metazoa</taxon>
        <taxon>Ecdysozoa</taxon>
        <taxon>Arthropoda</taxon>
        <taxon>Crustacea</taxon>
        <taxon>Multicrustacea</taxon>
        <taxon>Malacostraca</taxon>
        <taxon>Eumalacostraca</taxon>
        <taxon>Eucarida</taxon>
        <taxon>Decapoda</taxon>
        <taxon>Pleocyemata</taxon>
        <taxon>Brachyura</taxon>
        <taxon>Eubrachyura</taxon>
        <taxon>Portunoidea</taxon>
        <taxon>Portunidae</taxon>
        <taxon>Portuninae</taxon>
        <taxon>Scylla</taxon>
    </lineage>
</organism>
<evidence type="ECO:0000259" key="2">
    <source>
        <dbReference type="PROSITE" id="PS50800"/>
    </source>
</evidence>